<accession>A0AAP4C5K6</accession>
<protein>
    <submittedName>
        <fullName evidence="2">DUF3515 domain-containing protein</fullName>
    </submittedName>
</protein>
<feature type="region of interest" description="Disordered" evidence="1">
    <location>
        <begin position="168"/>
        <end position="195"/>
    </location>
</feature>
<reference evidence="2" key="1">
    <citation type="submission" date="2023-05" db="EMBL/GenBank/DDBJ databases">
        <title>Cataloging the Phylogenetic Diversity of Human Bladder Bacteria.</title>
        <authorList>
            <person name="Du J."/>
        </authorList>
    </citation>
    <scope>NUCLEOTIDE SEQUENCE</scope>
    <source>
        <strain evidence="2">UMB9978</strain>
    </source>
</reference>
<name>A0AAP4C5K6_9MICC</name>
<proteinExistence type="predicted"/>
<comment type="caution">
    <text evidence="2">The sequence shown here is derived from an EMBL/GenBank/DDBJ whole genome shotgun (WGS) entry which is preliminary data.</text>
</comment>
<evidence type="ECO:0000313" key="2">
    <source>
        <dbReference type="EMBL" id="MDK6274306.1"/>
    </source>
</evidence>
<dbReference type="RefSeq" id="WP_285332320.1">
    <property type="nucleotide sequence ID" value="NZ_CALUAG010000003.1"/>
</dbReference>
<gene>
    <name evidence="2" type="ORF">QP116_00820</name>
</gene>
<dbReference type="Pfam" id="PF12028">
    <property type="entry name" value="DUF3515"/>
    <property type="match status" value="1"/>
</dbReference>
<evidence type="ECO:0000313" key="3">
    <source>
        <dbReference type="Proteomes" id="UP001240483"/>
    </source>
</evidence>
<dbReference type="AlphaFoldDB" id="A0AAP4C5K6"/>
<dbReference type="InterPro" id="IPR021903">
    <property type="entry name" value="DUF3515"/>
</dbReference>
<evidence type="ECO:0000256" key="1">
    <source>
        <dbReference type="SAM" id="MobiDB-lite"/>
    </source>
</evidence>
<dbReference type="EMBL" id="JASODW010000001">
    <property type="protein sequence ID" value="MDK6274306.1"/>
    <property type="molecule type" value="Genomic_DNA"/>
</dbReference>
<dbReference type="Proteomes" id="UP001240483">
    <property type="component" value="Unassembled WGS sequence"/>
</dbReference>
<sequence length="195" mass="20709">MRATSVFRQPFVSGRSSQPYRSRVRKASIATVLALGAGLSLSSCSEPVEVAPAENAADARCAQVMITLPREISGQPKRKTTSQATAAWGQPASAILKCGEIAPAVTSDRCSTIDEVDWTARENNDGTWTIATYGREPYITITIDTARISSSDVAVAVSDAVKNNEATKRCSSARDLNLDAPEDLDEDVVSKGADS</sequence>
<organism evidence="2 3">
    <name type="scientific">Pseudoglutamicibacter cumminsii</name>
    <dbReference type="NCBI Taxonomy" id="156979"/>
    <lineage>
        <taxon>Bacteria</taxon>
        <taxon>Bacillati</taxon>
        <taxon>Actinomycetota</taxon>
        <taxon>Actinomycetes</taxon>
        <taxon>Micrococcales</taxon>
        <taxon>Micrococcaceae</taxon>
        <taxon>Pseudoglutamicibacter</taxon>
    </lineage>
</organism>